<accession>A0A9P6UB70</accession>
<organism evidence="1 2">
    <name type="scientific">Mortierella polycephala</name>
    <dbReference type="NCBI Taxonomy" id="41804"/>
    <lineage>
        <taxon>Eukaryota</taxon>
        <taxon>Fungi</taxon>
        <taxon>Fungi incertae sedis</taxon>
        <taxon>Mucoromycota</taxon>
        <taxon>Mortierellomycotina</taxon>
        <taxon>Mortierellomycetes</taxon>
        <taxon>Mortierellales</taxon>
        <taxon>Mortierellaceae</taxon>
        <taxon>Mortierella</taxon>
    </lineage>
</organism>
<protein>
    <submittedName>
        <fullName evidence="1">Uncharacterized protein</fullName>
    </submittedName>
</protein>
<comment type="caution">
    <text evidence="1">The sequence shown here is derived from an EMBL/GenBank/DDBJ whole genome shotgun (WGS) entry which is preliminary data.</text>
</comment>
<reference evidence="1" key="1">
    <citation type="journal article" date="2020" name="Fungal Divers.">
        <title>Resolving the Mortierellaceae phylogeny through synthesis of multi-gene phylogenetics and phylogenomics.</title>
        <authorList>
            <person name="Vandepol N."/>
            <person name="Liber J."/>
            <person name="Desiro A."/>
            <person name="Na H."/>
            <person name="Kennedy M."/>
            <person name="Barry K."/>
            <person name="Grigoriev I.V."/>
            <person name="Miller A.N."/>
            <person name="O'Donnell K."/>
            <person name="Stajich J.E."/>
            <person name="Bonito G."/>
        </authorList>
    </citation>
    <scope>NUCLEOTIDE SEQUENCE</scope>
    <source>
        <strain evidence="1">KOD948</strain>
    </source>
</reference>
<dbReference type="AlphaFoldDB" id="A0A9P6UB70"/>
<keyword evidence="2" id="KW-1185">Reference proteome</keyword>
<proteinExistence type="predicted"/>
<name>A0A9P6UB70_9FUNG</name>
<evidence type="ECO:0000313" key="2">
    <source>
        <dbReference type="Proteomes" id="UP000726737"/>
    </source>
</evidence>
<dbReference type="Proteomes" id="UP000726737">
    <property type="component" value="Unassembled WGS sequence"/>
</dbReference>
<sequence>MLFTSRGVLAAAKPSLLATAKLTARHFSSTANCNIRQGMRRAAENDPESKHECCGLMEFFTKNSIHPKGYGNEVCGQAIELLRLISIAEACAFIRTTIDKQVKYRMTQIKAEERTEERKAFIQQAEQGKLLKKLKMTEAEYIAFQREREKRNKLVHPDMSFDNVVECIREWQSTQT</sequence>
<evidence type="ECO:0000313" key="1">
    <source>
        <dbReference type="EMBL" id="KAG0267486.1"/>
    </source>
</evidence>
<gene>
    <name evidence="1" type="ORF">BG011_004520</name>
</gene>
<dbReference type="EMBL" id="JAAAJA010000003">
    <property type="protein sequence ID" value="KAG0267486.1"/>
    <property type="molecule type" value="Genomic_DNA"/>
</dbReference>